<proteinExistence type="predicted"/>
<name>A0A0G2AVX1_9BACT</name>
<accession>A0A0G2AVX1</accession>
<keyword evidence="1" id="KW-0812">Transmembrane</keyword>
<dbReference type="Proteomes" id="UP000033865">
    <property type="component" value="Unassembled WGS sequence"/>
</dbReference>
<organism evidence="2 3">
    <name type="scientific">Candidatus Uhrbacteria bacterium GW2011_GWC2_53_7</name>
    <dbReference type="NCBI Taxonomy" id="1618986"/>
    <lineage>
        <taxon>Bacteria</taxon>
        <taxon>Candidatus Uhriibacteriota</taxon>
    </lineage>
</organism>
<reference evidence="2 3" key="1">
    <citation type="journal article" date="2015" name="Nature">
        <title>rRNA introns, odd ribosomes, and small enigmatic genomes across a large radiation of phyla.</title>
        <authorList>
            <person name="Brown C.T."/>
            <person name="Hug L.A."/>
            <person name="Thomas B.C."/>
            <person name="Sharon I."/>
            <person name="Castelle C.J."/>
            <person name="Singh A."/>
            <person name="Wilkins M.J."/>
            <person name="Williams K.H."/>
            <person name="Banfield J.F."/>
        </authorList>
    </citation>
    <scope>NUCLEOTIDE SEQUENCE [LARGE SCALE GENOMIC DNA]</scope>
</reference>
<gene>
    <name evidence="2" type="ORF">UY82_C0003G0013</name>
</gene>
<keyword evidence="1" id="KW-0472">Membrane</keyword>
<keyword evidence="1" id="KW-1133">Transmembrane helix</keyword>
<protein>
    <submittedName>
        <fullName evidence="2">Uncharacterized protein</fullName>
    </submittedName>
</protein>
<dbReference type="AlphaFoldDB" id="A0A0G2AVX1"/>
<evidence type="ECO:0000313" key="3">
    <source>
        <dbReference type="Proteomes" id="UP000033865"/>
    </source>
</evidence>
<feature type="transmembrane region" description="Helical" evidence="1">
    <location>
        <begin position="87"/>
        <end position="106"/>
    </location>
</feature>
<sequence>MLLRSAFLITLTTYLLLILAESLKPGFVSNYFSAHWLLLVSLVLFAGTVHRGKSLEISPWLGWVLTTVVAIVAGVVTWNLGEPLGSLRPILTLLALALPFTIHRILDPS</sequence>
<evidence type="ECO:0000313" key="2">
    <source>
        <dbReference type="EMBL" id="KKW37059.1"/>
    </source>
</evidence>
<evidence type="ECO:0000256" key="1">
    <source>
        <dbReference type="SAM" id="Phobius"/>
    </source>
</evidence>
<feature type="transmembrane region" description="Helical" evidence="1">
    <location>
        <begin position="60"/>
        <end position="81"/>
    </location>
</feature>
<dbReference type="EMBL" id="LCRN01000003">
    <property type="protein sequence ID" value="KKW37059.1"/>
    <property type="molecule type" value="Genomic_DNA"/>
</dbReference>
<comment type="caution">
    <text evidence="2">The sequence shown here is derived from an EMBL/GenBank/DDBJ whole genome shotgun (WGS) entry which is preliminary data.</text>
</comment>
<feature type="transmembrane region" description="Helical" evidence="1">
    <location>
        <begin position="30"/>
        <end position="48"/>
    </location>
</feature>